<keyword evidence="3" id="KW-0964">Secreted</keyword>
<evidence type="ECO:0000313" key="13">
    <source>
        <dbReference type="Proteomes" id="UP000265300"/>
    </source>
</evidence>
<dbReference type="SUPFAM" id="SSF49899">
    <property type="entry name" value="Concanavalin A-like lectins/glucanases"/>
    <property type="match status" value="1"/>
</dbReference>
<evidence type="ECO:0000256" key="10">
    <source>
        <dbReference type="PROSITE-ProRule" id="PRU01172"/>
    </source>
</evidence>
<dbReference type="InterPro" id="IPR051005">
    <property type="entry name" value="Pentraxin_domain"/>
</dbReference>
<sequence>MALIEGGGSPLLGLQAILALLHIWELRVASGIVELWVDEKPMLTSLEKGHFMGTEASIILGQKQISFLGEVVFDKNQSLVGDTGDVNMWEFVMSPEEINNVYHC</sequence>
<dbReference type="Proteomes" id="UP000265300">
    <property type="component" value="Unplaced"/>
</dbReference>
<evidence type="ECO:0000259" key="12">
    <source>
        <dbReference type="PROSITE" id="PS51828"/>
    </source>
</evidence>
<dbReference type="PRINTS" id="PR00895">
    <property type="entry name" value="PENTAXIN"/>
</dbReference>
<evidence type="ECO:0000256" key="6">
    <source>
        <dbReference type="ARBA" id="ARBA00022837"/>
    </source>
</evidence>
<accession>A0A340XIU8</accession>
<comment type="subcellular location">
    <subcellularLocation>
        <location evidence="2">Secreted</location>
    </subcellularLocation>
</comment>
<dbReference type="PROSITE" id="PS51828">
    <property type="entry name" value="PTX_2"/>
    <property type="match status" value="1"/>
</dbReference>
<keyword evidence="5 11" id="KW-0732">Signal</keyword>
<dbReference type="OrthoDB" id="547680at2759"/>
<dbReference type="GO" id="GO:0030169">
    <property type="term" value="F:low-density lipoprotein particle binding"/>
    <property type="evidence" value="ECO:0007669"/>
    <property type="project" value="TreeGrafter"/>
</dbReference>
<protein>
    <submittedName>
        <fullName evidence="14">C-reactive protein-like</fullName>
    </submittedName>
</protein>
<dbReference type="GeneID" id="103078200"/>
<evidence type="ECO:0000256" key="1">
    <source>
        <dbReference type="ARBA" id="ARBA00001913"/>
    </source>
</evidence>
<dbReference type="GO" id="GO:0001849">
    <property type="term" value="F:complement component C1q complex binding"/>
    <property type="evidence" value="ECO:0007669"/>
    <property type="project" value="TreeGrafter"/>
</dbReference>
<gene>
    <name evidence="14" type="primary">LOC103078200</name>
</gene>
<organism evidence="13 14">
    <name type="scientific">Lipotes vexillifer</name>
    <name type="common">Yangtze river dolphin</name>
    <dbReference type="NCBI Taxonomy" id="118797"/>
    <lineage>
        <taxon>Eukaryota</taxon>
        <taxon>Metazoa</taxon>
        <taxon>Chordata</taxon>
        <taxon>Craniata</taxon>
        <taxon>Vertebrata</taxon>
        <taxon>Euteleostomi</taxon>
        <taxon>Mammalia</taxon>
        <taxon>Eutheria</taxon>
        <taxon>Laurasiatheria</taxon>
        <taxon>Artiodactyla</taxon>
        <taxon>Whippomorpha</taxon>
        <taxon>Cetacea</taxon>
        <taxon>Odontoceti</taxon>
        <taxon>Lipotidae</taxon>
        <taxon>Lipotes</taxon>
    </lineage>
</organism>
<evidence type="ECO:0000256" key="5">
    <source>
        <dbReference type="ARBA" id="ARBA00022729"/>
    </source>
</evidence>
<comment type="function">
    <text evidence="8">Displays several functions associated with host defense: it promotes agglutination, bacterial capsular swelling, phagocytosis and complement fixation through its calcium-dependent binding to phosphorylcholine. Can interact with DNA and histones and may scavenge nuclear material released from damaged circulating cells.</text>
</comment>
<keyword evidence="7" id="KW-1015">Disulfide bond</keyword>
<dbReference type="Gene3D" id="2.60.120.200">
    <property type="match status" value="1"/>
</dbReference>
<dbReference type="InParanoid" id="A0A340XIU8"/>
<dbReference type="AlphaFoldDB" id="A0A340XIU8"/>
<dbReference type="RefSeq" id="XP_007461353.1">
    <property type="nucleotide sequence ID" value="XM_007461291.1"/>
</dbReference>
<feature type="signal peptide" evidence="11">
    <location>
        <begin position="1"/>
        <end position="31"/>
    </location>
</feature>
<dbReference type="GO" id="GO:0005615">
    <property type="term" value="C:extracellular space"/>
    <property type="evidence" value="ECO:0007669"/>
    <property type="project" value="TreeGrafter"/>
</dbReference>
<dbReference type="PANTHER" id="PTHR45869:SF7">
    <property type="entry name" value="C-REACTIVE PROTEIN"/>
    <property type="match status" value="1"/>
</dbReference>
<dbReference type="GO" id="GO:0046872">
    <property type="term" value="F:metal ion binding"/>
    <property type="evidence" value="ECO:0007669"/>
    <property type="project" value="UniProtKB-KW"/>
</dbReference>
<evidence type="ECO:0000256" key="11">
    <source>
        <dbReference type="SAM" id="SignalP"/>
    </source>
</evidence>
<comment type="similarity">
    <text evidence="9">Belongs to the pentraxin family.</text>
</comment>
<evidence type="ECO:0000256" key="2">
    <source>
        <dbReference type="ARBA" id="ARBA00004613"/>
    </source>
</evidence>
<dbReference type="GO" id="GO:0045087">
    <property type="term" value="P:innate immune response"/>
    <property type="evidence" value="ECO:0007669"/>
    <property type="project" value="TreeGrafter"/>
</dbReference>
<evidence type="ECO:0000256" key="4">
    <source>
        <dbReference type="ARBA" id="ARBA00022723"/>
    </source>
</evidence>
<comment type="cofactor">
    <cofactor evidence="1">
        <name>Ca(2+)</name>
        <dbReference type="ChEBI" id="CHEBI:29108"/>
    </cofactor>
</comment>
<keyword evidence="4" id="KW-0479">Metal-binding</keyword>
<reference evidence="14" key="1">
    <citation type="submission" date="2025-08" db="UniProtKB">
        <authorList>
            <consortium name="RefSeq"/>
        </authorList>
    </citation>
    <scope>IDENTIFICATION</scope>
</reference>
<evidence type="ECO:0000313" key="14">
    <source>
        <dbReference type="RefSeq" id="XP_007461353.1"/>
    </source>
</evidence>
<evidence type="ECO:0000256" key="8">
    <source>
        <dbReference type="ARBA" id="ARBA00037561"/>
    </source>
</evidence>
<proteinExistence type="inferred from homology"/>
<keyword evidence="13" id="KW-1185">Reference proteome</keyword>
<dbReference type="KEGG" id="lve:103078200"/>
<dbReference type="STRING" id="118797.A0A340XIU8"/>
<dbReference type="Pfam" id="PF00354">
    <property type="entry name" value="Pentaxin"/>
    <property type="match status" value="1"/>
</dbReference>
<dbReference type="InterPro" id="IPR013320">
    <property type="entry name" value="ConA-like_dom_sf"/>
</dbReference>
<name>A0A340XIU8_LIPVE</name>
<dbReference type="InterPro" id="IPR001759">
    <property type="entry name" value="PTX_dom"/>
</dbReference>
<evidence type="ECO:0000256" key="9">
    <source>
        <dbReference type="ARBA" id="ARBA00038102"/>
    </source>
</evidence>
<keyword evidence="6" id="KW-0106">Calcium</keyword>
<comment type="caution">
    <text evidence="10">Lacks conserved residue(s) required for the propagation of feature annotation.</text>
</comment>
<evidence type="ECO:0000256" key="3">
    <source>
        <dbReference type="ARBA" id="ARBA00022525"/>
    </source>
</evidence>
<feature type="domain" description="Pentraxin (PTX)" evidence="12">
    <location>
        <begin position="1"/>
        <end position="104"/>
    </location>
</feature>
<evidence type="ECO:0000256" key="7">
    <source>
        <dbReference type="ARBA" id="ARBA00023157"/>
    </source>
</evidence>
<dbReference type="PANTHER" id="PTHR45869">
    <property type="entry name" value="C-REACTIVE PROTEIN-RELATED"/>
    <property type="match status" value="1"/>
</dbReference>
<feature type="chain" id="PRO_5016439005" evidence="11">
    <location>
        <begin position="32"/>
        <end position="104"/>
    </location>
</feature>